<dbReference type="AlphaFoldDB" id="A0A4Q7N5L9"/>
<keyword evidence="3" id="KW-1185">Reference proteome</keyword>
<sequence length="117" mass="12480">MKLFISILITALLSFVAGLFLPWWTIAPAALVVALCIHQSPFRSWLTGFLALFLLWGGLALGIDAKNQHVLSTKLAEIFPLGGSSFLLILVTALVGGLVAGFAALTGSYIRKRPVGE</sequence>
<comment type="caution">
    <text evidence="2">The sequence shown here is derived from an EMBL/GenBank/DDBJ whole genome shotgun (WGS) entry which is preliminary data.</text>
</comment>
<feature type="transmembrane region" description="Helical" evidence="1">
    <location>
        <begin position="86"/>
        <end position="110"/>
    </location>
</feature>
<accession>A0A4Q7N5L9</accession>
<gene>
    <name evidence="2" type="ORF">EV199_2237</name>
</gene>
<keyword evidence="1" id="KW-1133">Transmembrane helix</keyword>
<evidence type="ECO:0000256" key="1">
    <source>
        <dbReference type="SAM" id="Phobius"/>
    </source>
</evidence>
<dbReference type="OrthoDB" id="965650at2"/>
<evidence type="ECO:0000313" key="3">
    <source>
        <dbReference type="Proteomes" id="UP000293874"/>
    </source>
</evidence>
<keyword evidence="1" id="KW-0812">Transmembrane</keyword>
<feature type="transmembrane region" description="Helical" evidence="1">
    <location>
        <begin position="45"/>
        <end position="65"/>
    </location>
</feature>
<keyword evidence="1" id="KW-0472">Membrane</keyword>
<name>A0A4Q7N5L9_9BACT</name>
<evidence type="ECO:0000313" key="2">
    <source>
        <dbReference type="EMBL" id="RZS76354.1"/>
    </source>
</evidence>
<organism evidence="2 3">
    <name type="scientific">Pseudobacter ginsenosidimutans</name>
    <dbReference type="NCBI Taxonomy" id="661488"/>
    <lineage>
        <taxon>Bacteria</taxon>
        <taxon>Pseudomonadati</taxon>
        <taxon>Bacteroidota</taxon>
        <taxon>Chitinophagia</taxon>
        <taxon>Chitinophagales</taxon>
        <taxon>Chitinophagaceae</taxon>
        <taxon>Pseudobacter</taxon>
    </lineage>
</organism>
<dbReference type="EMBL" id="SGXA01000001">
    <property type="protein sequence ID" value="RZS76354.1"/>
    <property type="molecule type" value="Genomic_DNA"/>
</dbReference>
<protein>
    <submittedName>
        <fullName evidence="2">Uncharacterized protein</fullName>
    </submittedName>
</protein>
<dbReference type="Proteomes" id="UP000293874">
    <property type="component" value="Unassembled WGS sequence"/>
</dbReference>
<dbReference type="RefSeq" id="WP_130540658.1">
    <property type="nucleotide sequence ID" value="NZ_CP042431.1"/>
</dbReference>
<proteinExistence type="predicted"/>
<reference evidence="2 3" key="1">
    <citation type="submission" date="2019-02" db="EMBL/GenBank/DDBJ databases">
        <title>Genomic Encyclopedia of Type Strains, Phase IV (KMG-IV): sequencing the most valuable type-strain genomes for metagenomic binning, comparative biology and taxonomic classification.</title>
        <authorList>
            <person name="Goeker M."/>
        </authorList>
    </citation>
    <scope>NUCLEOTIDE SEQUENCE [LARGE SCALE GENOMIC DNA]</scope>
    <source>
        <strain evidence="2 3">DSM 18116</strain>
    </source>
</reference>